<organism evidence="4 5">
    <name type="scientific">Batrachochytrium dendrobatidis (strain JEL423)</name>
    <dbReference type="NCBI Taxonomy" id="403673"/>
    <lineage>
        <taxon>Eukaryota</taxon>
        <taxon>Fungi</taxon>
        <taxon>Fungi incertae sedis</taxon>
        <taxon>Chytridiomycota</taxon>
        <taxon>Chytridiomycota incertae sedis</taxon>
        <taxon>Chytridiomycetes</taxon>
        <taxon>Rhizophydiales</taxon>
        <taxon>Rhizophydiales incertae sedis</taxon>
        <taxon>Batrachochytrium</taxon>
    </lineage>
</organism>
<dbReference type="STRING" id="403673.A0A177WEH3"/>
<dbReference type="Pfam" id="PF07969">
    <property type="entry name" value="Amidohydro_3"/>
    <property type="match status" value="1"/>
</dbReference>
<keyword evidence="2" id="KW-0812">Transmembrane</keyword>
<feature type="domain" description="Amidohydrolase 3" evidence="3">
    <location>
        <begin position="452"/>
        <end position="543"/>
    </location>
</feature>
<evidence type="ECO:0000313" key="5">
    <source>
        <dbReference type="Proteomes" id="UP000077115"/>
    </source>
</evidence>
<feature type="transmembrane region" description="Helical" evidence="2">
    <location>
        <begin position="38"/>
        <end position="59"/>
    </location>
</feature>
<dbReference type="GO" id="GO:0004038">
    <property type="term" value="F:allantoinase activity"/>
    <property type="evidence" value="ECO:0007669"/>
    <property type="project" value="TreeGrafter"/>
</dbReference>
<dbReference type="InterPro" id="IPR032466">
    <property type="entry name" value="Metal_Hydrolase"/>
</dbReference>
<dbReference type="InterPro" id="IPR050138">
    <property type="entry name" value="DHOase/Allantoinase_Hydrolase"/>
</dbReference>
<evidence type="ECO:0000313" key="4">
    <source>
        <dbReference type="EMBL" id="OAJ38142.1"/>
    </source>
</evidence>
<feature type="compositionally biased region" description="Basic residues" evidence="1">
    <location>
        <begin position="107"/>
        <end position="117"/>
    </location>
</feature>
<keyword evidence="2" id="KW-0472">Membrane</keyword>
<dbReference type="GO" id="GO:0005737">
    <property type="term" value="C:cytoplasm"/>
    <property type="evidence" value="ECO:0007669"/>
    <property type="project" value="TreeGrafter"/>
</dbReference>
<dbReference type="EMBL" id="DS022301">
    <property type="protein sequence ID" value="OAJ38142.1"/>
    <property type="molecule type" value="Genomic_DNA"/>
</dbReference>
<name>A0A177WEH3_BATDL</name>
<dbReference type="eggNOG" id="ENOG502QQ9Z">
    <property type="taxonomic scope" value="Eukaryota"/>
</dbReference>
<dbReference type="PANTHER" id="PTHR43668:SF5">
    <property type="entry name" value="AMIDOHYDROLASE 3 DOMAIN-CONTAINING PROTEIN"/>
    <property type="match status" value="1"/>
</dbReference>
<dbReference type="PANTHER" id="PTHR43668">
    <property type="entry name" value="ALLANTOINASE"/>
    <property type="match status" value="1"/>
</dbReference>
<sequence>MSSSANSKNPSLIPAHYRAVHSNETPYFKNTAVQTNRIVGGLLLAGAAIVCAWSVLFLFPASISNDSPNADSPIYGITLDAFNQGIQKCNDIRSDILASLPTSSARPHPHPHPRSRNPRIDLAGKDAPVHVLISNATLWNGDGSVQANTDILLKDGLVAQVGTVGSLSILNLNNVNTIHANGRFVTPGLVDMHSHMGLDSWPELKAHSDTNEDSTTRITPQLRSLDGFNPWDTAIKIINSGGVTTSLVLPGSRNLMGGEAFAFKHHMSAKNSSADMLLNAGMSKADGKKWRWMKMACGENPKNLDSSAADGPIYPTTRMGSAYLFRQAFADATQLVHDQDDWCSRAQVAQDQLGPFKAHRSINSRFPSSLHLESLSALLRGNVILNVHCYETYDLEMMVRLSHEFNFKISAFHHALEAWQVADLLAKENIAAAIFADHWGYKQEAYSTSVHAAQILSKKGVKVAFKSDHPVLNAQHLIFEAAKAHHYGLSDTLALQAVTSIPAKLIGQEHRIGHIYPGYDADVVLWDRNPLDIGAHPLKVFVDGYETFKHANYIETMDTPVERTDALPIQGSKSPKPWTCNVPIGVNTTYTLQNYSHALLSPSSPPSQENDSIVIENGSITCIGHCVAKGSLVNLNKFWISPGLIAAGVHLGLEEISAEPLTSSGSLEKSDTISIQSPKRALQIGRKWSKELDAAFMAGVTTSISEFRYDGIAGSDSVVFRTGGTDPVDDILKTDYDVYNFAIGRQTISSKGLQSSIAGHLLAVENFKHSNHSSKSVAIKVRDAHTIRRLVSMIDDKDILVGAVEAWVHADKLSGKNVIFAPARCTPSSWFTRQCLEPSRTPSAYSILKANNVNVGLSVSEDNFVRGLIWEAGWAVSDRNANLTDFEFAQESVGLVSWNIARMYGFLDRVVLRVGGKAHFVIFDDVPGTFKAHVRAVVDQELIECNPNQT</sequence>
<dbReference type="GO" id="GO:0006145">
    <property type="term" value="P:purine nucleobase catabolic process"/>
    <property type="evidence" value="ECO:0007669"/>
    <property type="project" value="TreeGrafter"/>
</dbReference>
<dbReference type="Proteomes" id="UP000077115">
    <property type="component" value="Unassembled WGS sequence"/>
</dbReference>
<dbReference type="VEuPathDB" id="FungiDB:BDEG_22095"/>
<proteinExistence type="predicted"/>
<protein>
    <recommendedName>
        <fullName evidence="3">Amidohydrolase 3 domain-containing protein</fullName>
    </recommendedName>
</protein>
<dbReference type="SUPFAM" id="SSF51556">
    <property type="entry name" value="Metallo-dependent hydrolases"/>
    <property type="match status" value="1"/>
</dbReference>
<feature type="region of interest" description="Disordered" evidence="1">
    <location>
        <begin position="101"/>
        <end position="121"/>
    </location>
</feature>
<reference evidence="4 5" key="1">
    <citation type="submission" date="2006-10" db="EMBL/GenBank/DDBJ databases">
        <title>The Genome Sequence of Batrachochytrium dendrobatidis JEL423.</title>
        <authorList>
            <consortium name="The Broad Institute Genome Sequencing Platform"/>
            <person name="Birren B."/>
            <person name="Lander E."/>
            <person name="Galagan J."/>
            <person name="Cuomo C."/>
            <person name="Devon K."/>
            <person name="Jaffe D."/>
            <person name="Butler J."/>
            <person name="Alvarez P."/>
            <person name="Gnerre S."/>
            <person name="Grabherr M."/>
            <person name="Kleber M."/>
            <person name="Mauceli E."/>
            <person name="Brockman W."/>
            <person name="Young S."/>
            <person name="LaButti K."/>
            <person name="Sykes S."/>
            <person name="DeCaprio D."/>
            <person name="Crawford M."/>
            <person name="Koehrsen M."/>
            <person name="Engels R."/>
            <person name="Montgomery P."/>
            <person name="Pearson M."/>
            <person name="Howarth C."/>
            <person name="Larson L."/>
            <person name="White J."/>
            <person name="O'Leary S."/>
            <person name="Kodira C."/>
            <person name="Zeng Q."/>
            <person name="Yandava C."/>
            <person name="Alvarado L."/>
            <person name="Longcore J."/>
            <person name="James T."/>
        </authorList>
    </citation>
    <scope>NUCLEOTIDE SEQUENCE [LARGE SCALE GENOMIC DNA]</scope>
    <source>
        <strain evidence="4 5">JEL423</strain>
    </source>
</reference>
<dbReference type="SUPFAM" id="SSF51338">
    <property type="entry name" value="Composite domain of metallo-dependent hydrolases"/>
    <property type="match status" value="1"/>
</dbReference>
<gene>
    <name evidence="4" type="ORF">BDEG_22095</name>
</gene>
<evidence type="ECO:0000256" key="1">
    <source>
        <dbReference type="SAM" id="MobiDB-lite"/>
    </source>
</evidence>
<dbReference type="AlphaFoldDB" id="A0A177WEH3"/>
<dbReference type="OrthoDB" id="10258955at2759"/>
<dbReference type="InterPro" id="IPR013108">
    <property type="entry name" value="Amidohydro_3"/>
</dbReference>
<keyword evidence="2" id="KW-1133">Transmembrane helix</keyword>
<evidence type="ECO:0000259" key="3">
    <source>
        <dbReference type="Pfam" id="PF07969"/>
    </source>
</evidence>
<evidence type="ECO:0000256" key="2">
    <source>
        <dbReference type="SAM" id="Phobius"/>
    </source>
</evidence>
<dbReference type="InterPro" id="IPR011059">
    <property type="entry name" value="Metal-dep_hydrolase_composite"/>
</dbReference>
<reference evidence="4 5" key="2">
    <citation type="submission" date="2016-05" db="EMBL/GenBank/DDBJ databases">
        <title>Lineage-specific infection strategies underlie the spectrum of fungal disease in amphibians.</title>
        <authorList>
            <person name="Cuomo C.A."/>
            <person name="Farrer R.A."/>
            <person name="James T."/>
            <person name="Longcore J."/>
            <person name="Birren B."/>
        </authorList>
    </citation>
    <scope>NUCLEOTIDE SEQUENCE [LARGE SCALE GENOMIC DNA]</scope>
    <source>
        <strain evidence="4 5">JEL423</strain>
    </source>
</reference>
<accession>A0A177WEH3</accession>
<dbReference type="Gene3D" id="3.20.20.140">
    <property type="entry name" value="Metal-dependent hydrolases"/>
    <property type="match status" value="2"/>
</dbReference>